<comment type="caution">
    <text evidence="4">The sequence shown here is derived from an EMBL/GenBank/DDBJ whole genome shotgun (WGS) entry which is preliminary data.</text>
</comment>
<dbReference type="InterPro" id="IPR005913">
    <property type="entry name" value="dTDP_dehydrorham_reduct"/>
</dbReference>
<organism evidence="4 5">
    <name type="scientific">Antrihabitans cavernicola</name>
    <dbReference type="NCBI Taxonomy" id="2495913"/>
    <lineage>
        <taxon>Bacteria</taxon>
        <taxon>Bacillati</taxon>
        <taxon>Actinomycetota</taxon>
        <taxon>Actinomycetes</taxon>
        <taxon>Mycobacteriales</taxon>
        <taxon>Nocardiaceae</taxon>
        <taxon>Antrihabitans</taxon>
    </lineage>
</organism>
<dbReference type="GO" id="GO:0019305">
    <property type="term" value="P:dTDP-rhamnose biosynthetic process"/>
    <property type="evidence" value="ECO:0007669"/>
    <property type="project" value="UniProtKB-UniPathway"/>
</dbReference>
<keyword evidence="2" id="KW-0521">NADP</keyword>
<dbReference type="InterPro" id="IPR036291">
    <property type="entry name" value="NAD(P)-bd_dom_sf"/>
</dbReference>
<evidence type="ECO:0000256" key="1">
    <source>
        <dbReference type="ARBA" id="ARBA00010944"/>
    </source>
</evidence>
<dbReference type="EMBL" id="VLNY01000002">
    <property type="protein sequence ID" value="KAA0023963.1"/>
    <property type="molecule type" value="Genomic_DNA"/>
</dbReference>
<comment type="similarity">
    <text evidence="1 2">Belongs to the dTDP-4-dehydrorhamnose reductase family.</text>
</comment>
<accession>A0A5A7SH21</accession>
<dbReference type="EC" id="1.1.1.133" evidence="2"/>
<gene>
    <name evidence="4" type="primary">rfbD</name>
    <name evidence="4" type="ORF">FOY51_05130</name>
</gene>
<comment type="function">
    <text evidence="2">Catalyzes the reduction of dTDP-6-deoxy-L-lyxo-4-hexulose to yield dTDP-L-rhamnose.</text>
</comment>
<keyword evidence="5" id="KW-1185">Reference proteome</keyword>
<dbReference type="NCBIfam" id="TIGR01214">
    <property type="entry name" value="rmlD"/>
    <property type="match status" value="1"/>
</dbReference>
<protein>
    <recommendedName>
        <fullName evidence="2">dTDP-4-dehydrorhamnose reductase</fullName>
        <ecNumber evidence="2">1.1.1.133</ecNumber>
    </recommendedName>
</protein>
<dbReference type="GO" id="GO:0008831">
    <property type="term" value="F:dTDP-4-dehydrorhamnose reductase activity"/>
    <property type="evidence" value="ECO:0007669"/>
    <property type="project" value="UniProtKB-EC"/>
</dbReference>
<dbReference type="SUPFAM" id="SSF51735">
    <property type="entry name" value="NAD(P)-binding Rossmann-fold domains"/>
    <property type="match status" value="1"/>
</dbReference>
<evidence type="ECO:0000313" key="4">
    <source>
        <dbReference type="EMBL" id="KAA0023963.1"/>
    </source>
</evidence>
<dbReference type="RefSeq" id="WP_149429123.1">
    <property type="nucleotide sequence ID" value="NZ_VLNY01000002.1"/>
</dbReference>
<dbReference type="AlphaFoldDB" id="A0A5A7SH21"/>
<dbReference type="UniPathway" id="UPA00124"/>
<comment type="pathway">
    <text evidence="2">Carbohydrate biosynthesis; dTDP-L-rhamnose biosynthesis.</text>
</comment>
<dbReference type="Proteomes" id="UP000322244">
    <property type="component" value="Unassembled WGS sequence"/>
</dbReference>
<evidence type="ECO:0000256" key="2">
    <source>
        <dbReference type="RuleBase" id="RU364082"/>
    </source>
</evidence>
<dbReference type="GO" id="GO:0005829">
    <property type="term" value="C:cytosol"/>
    <property type="evidence" value="ECO:0007669"/>
    <property type="project" value="TreeGrafter"/>
</dbReference>
<dbReference type="Gene3D" id="3.40.50.720">
    <property type="entry name" value="NAD(P)-binding Rossmann-like Domain"/>
    <property type="match status" value="1"/>
</dbReference>
<proteinExistence type="inferred from homology"/>
<keyword evidence="2 4" id="KW-0560">Oxidoreductase</keyword>
<sequence length="285" mass="29987">MPKIVITGARGQLGSQLVARGTDAGLDVVGLTSSDLDITDRAAVQRLVEGGSVVVNCAAYTAVDKAETDQAAAFAGNETGPRNLASACARVGARLIHVSTDYVFDGTADSPYATDAAPAPVTVYGRSKLAGELAVHEELPTAQIVRTAWVYTGIGSDFVATMCRLETERDTVDVVDDQIGSPTYAADLADGLLELVGRPDAPRLLHLTNGGQTSWFELARAVFTGVGADGERVRPCSSDQFVRPAKRPAYSVLSGQAWVDAGLAPLREWRSALESALAELPSNQR</sequence>
<dbReference type="InterPro" id="IPR029903">
    <property type="entry name" value="RmlD-like-bd"/>
</dbReference>
<dbReference type="Pfam" id="PF04321">
    <property type="entry name" value="RmlD_sub_bind"/>
    <property type="match status" value="1"/>
</dbReference>
<evidence type="ECO:0000259" key="3">
    <source>
        <dbReference type="Pfam" id="PF04321"/>
    </source>
</evidence>
<dbReference type="PANTHER" id="PTHR10491:SF4">
    <property type="entry name" value="METHIONINE ADENOSYLTRANSFERASE 2 SUBUNIT BETA"/>
    <property type="match status" value="1"/>
</dbReference>
<feature type="domain" description="RmlD-like substrate binding" evidence="3">
    <location>
        <begin position="3"/>
        <end position="280"/>
    </location>
</feature>
<reference evidence="4 5" key="1">
    <citation type="submission" date="2019-07" db="EMBL/GenBank/DDBJ databases">
        <title>Rhodococcus cavernicolus sp. nov., isolated from a cave.</title>
        <authorList>
            <person name="Lee S.D."/>
        </authorList>
    </citation>
    <scope>NUCLEOTIDE SEQUENCE [LARGE SCALE GENOMIC DNA]</scope>
    <source>
        <strain evidence="4 5">C1-24</strain>
    </source>
</reference>
<dbReference type="CDD" id="cd05254">
    <property type="entry name" value="dTDP_HR_like_SDR_e"/>
    <property type="match status" value="1"/>
</dbReference>
<dbReference type="Gene3D" id="3.90.25.10">
    <property type="entry name" value="UDP-galactose 4-epimerase, domain 1"/>
    <property type="match status" value="1"/>
</dbReference>
<dbReference type="OrthoDB" id="9803892at2"/>
<dbReference type="PANTHER" id="PTHR10491">
    <property type="entry name" value="DTDP-4-DEHYDRORHAMNOSE REDUCTASE"/>
    <property type="match status" value="1"/>
</dbReference>
<name>A0A5A7SH21_9NOCA</name>
<evidence type="ECO:0000313" key="5">
    <source>
        <dbReference type="Proteomes" id="UP000322244"/>
    </source>
</evidence>